<dbReference type="AlphaFoldDB" id="A0A0F8W3Z8"/>
<gene>
    <name evidence="2" type="ORF">LCGC14_3114940</name>
</gene>
<comment type="caution">
    <text evidence="2">The sequence shown here is derived from an EMBL/GenBank/DDBJ whole genome shotgun (WGS) entry which is preliminary data.</text>
</comment>
<protein>
    <submittedName>
        <fullName evidence="2">Uncharacterized protein</fullName>
    </submittedName>
</protein>
<dbReference type="EMBL" id="LAZR01067508">
    <property type="protein sequence ID" value="KKK51437.1"/>
    <property type="molecule type" value="Genomic_DNA"/>
</dbReference>
<proteinExistence type="predicted"/>
<reference evidence="2" key="1">
    <citation type="journal article" date="2015" name="Nature">
        <title>Complex archaea that bridge the gap between prokaryotes and eukaryotes.</title>
        <authorList>
            <person name="Spang A."/>
            <person name="Saw J.H."/>
            <person name="Jorgensen S.L."/>
            <person name="Zaremba-Niedzwiedzka K."/>
            <person name="Martijn J."/>
            <person name="Lind A.E."/>
            <person name="van Eijk R."/>
            <person name="Schleper C."/>
            <person name="Guy L."/>
            <person name="Ettema T.J."/>
        </authorList>
    </citation>
    <scope>NUCLEOTIDE SEQUENCE</scope>
</reference>
<feature type="transmembrane region" description="Helical" evidence="1">
    <location>
        <begin position="6"/>
        <end position="23"/>
    </location>
</feature>
<evidence type="ECO:0000256" key="1">
    <source>
        <dbReference type="SAM" id="Phobius"/>
    </source>
</evidence>
<keyword evidence="1" id="KW-0812">Transmembrane</keyword>
<keyword evidence="1" id="KW-0472">Membrane</keyword>
<sequence length="124" mass="13938">MLNQYVGVSIVVLFFSILLIYVLSTTTSFAESSEPEINSVNNISLRVIFHFRAGYEVITTFKVFNQLGGYDETTLPKFELHGIVDGSKQLLHEATDAIYHDQSGKNQYSEFDVDVYLSDEAATN</sequence>
<evidence type="ECO:0000313" key="2">
    <source>
        <dbReference type="EMBL" id="KKK51437.1"/>
    </source>
</evidence>
<keyword evidence="1" id="KW-1133">Transmembrane helix</keyword>
<name>A0A0F8W3Z8_9ZZZZ</name>
<accession>A0A0F8W3Z8</accession>
<organism evidence="2">
    <name type="scientific">marine sediment metagenome</name>
    <dbReference type="NCBI Taxonomy" id="412755"/>
    <lineage>
        <taxon>unclassified sequences</taxon>
        <taxon>metagenomes</taxon>
        <taxon>ecological metagenomes</taxon>
    </lineage>
</organism>
<feature type="non-terminal residue" evidence="2">
    <location>
        <position position="124"/>
    </location>
</feature>